<dbReference type="RefSeq" id="WP_111070863.1">
    <property type="nucleotide sequence ID" value="NZ_CP029836.1"/>
</dbReference>
<keyword evidence="3" id="KW-1185">Reference proteome</keyword>
<keyword evidence="2" id="KW-0614">Plasmid</keyword>
<evidence type="ECO:0000256" key="1">
    <source>
        <dbReference type="SAM" id="MobiDB-lite"/>
    </source>
</evidence>
<gene>
    <name evidence="2" type="ORF">DM194_27690</name>
</gene>
<evidence type="ECO:0008006" key="4">
    <source>
        <dbReference type="Google" id="ProtNLM"/>
    </source>
</evidence>
<dbReference type="SUPFAM" id="SSF46565">
    <property type="entry name" value="Chaperone J-domain"/>
    <property type="match status" value="1"/>
</dbReference>
<proteinExistence type="predicted"/>
<reference evidence="2 3" key="1">
    <citation type="submission" date="2018-06" db="EMBL/GenBank/DDBJ databases">
        <title>Complete genome sequencing of Azospirillum sp. M2T2B2.</title>
        <authorList>
            <person name="Heo J."/>
            <person name="Kim S.-J."/>
            <person name="Kwon S.-W."/>
            <person name="Anandham R."/>
        </authorList>
    </citation>
    <scope>NUCLEOTIDE SEQUENCE [LARGE SCALE GENOMIC DNA]</scope>
    <source>
        <strain evidence="2 3">M2T2B2</strain>
        <plasmid evidence="2 3">unnamed6</plasmid>
    </source>
</reference>
<organism evidence="2 3">
    <name type="scientific">Azospirillum ramasamyi</name>
    <dbReference type="NCBI Taxonomy" id="682998"/>
    <lineage>
        <taxon>Bacteria</taxon>
        <taxon>Pseudomonadati</taxon>
        <taxon>Pseudomonadota</taxon>
        <taxon>Alphaproteobacteria</taxon>
        <taxon>Rhodospirillales</taxon>
        <taxon>Azospirillaceae</taxon>
        <taxon>Azospirillum</taxon>
    </lineage>
</organism>
<dbReference type="Gene3D" id="1.10.287.110">
    <property type="entry name" value="DnaJ domain"/>
    <property type="match status" value="1"/>
</dbReference>
<geneLocation type="plasmid" evidence="2 3">
    <name>unnamed6</name>
</geneLocation>
<feature type="region of interest" description="Disordered" evidence="1">
    <location>
        <begin position="296"/>
        <end position="332"/>
    </location>
</feature>
<accession>A0A2U9SFA6</accession>
<name>A0A2U9SFA6_9PROT</name>
<dbReference type="AlphaFoldDB" id="A0A2U9SFA6"/>
<dbReference type="Proteomes" id="UP000249605">
    <property type="component" value="Plasmid unnamed6"/>
</dbReference>
<dbReference type="InterPro" id="IPR036869">
    <property type="entry name" value="J_dom_sf"/>
</dbReference>
<evidence type="ECO:0000313" key="2">
    <source>
        <dbReference type="EMBL" id="AWU98074.1"/>
    </source>
</evidence>
<protein>
    <recommendedName>
        <fullName evidence="4">J domain-containing protein</fullName>
    </recommendedName>
</protein>
<dbReference type="EMBL" id="CP029836">
    <property type="protein sequence ID" value="AWU98074.1"/>
    <property type="molecule type" value="Genomic_DNA"/>
</dbReference>
<dbReference type="KEGG" id="azm:DM194_27690"/>
<sequence>MANLLSFERTNINLVDDGLLCAFYDLKAELAYFCSIPTVRPRRDRHADTLAVLDRWFAFEPKRRLETITDLAIGRNGAVKAPLLGSSLLLASEWARCAEFFSADDFQSTEALRAAYRRAAKACHPDGGGSHEEMIALNDTFALLYEAVSSEWVQRELQAADRRGRERDMGPFGIDLSVIKPTKAKPFRAAALLDEAIAKLWLEILVDEWNLDAAVRMVGGFARFPLLLTPRASPLPMERWGLLSIVQKLVERCHALNRPDLCADIVPRLAAEIANSEMDYYNGRLKETLSGVKRAPVLNHPRQRSNAERLSSRPLPAVRTRSGKTALTEAANAPVTASTEIVSFTALPFDPPPGARPPDPSRIPFPRAYGPPSESYTPAQSWEYHQAFYGSGGRDLIDKHKWARAWSIMLTLVTSDVPPAPVLVQLKRLGDMFPDHMAHLAQIGEFLQRMEPGQLRERLSLLRKLDAAVRRGSFPGWDPIRYANGTECLVVGVGSGYVDVVRADPERLKLAIRTGSLLTAEENRRRSGAWTRMHRFLDDQRRKGADAFEEMNRGDDEAVVRIKSAYIDACLALAPEVMEVAGGFQICWSYDRMTAALVRLGCWTEARARLRQLFALPECFFERCSPSDRQTLRKRLDRLERQLDP</sequence>
<evidence type="ECO:0000313" key="3">
    <source>
        <dbReference type="Proteomes" id="UP000249605"/>
    </source>
</evidence>